<evidence type="ECO:0000313" key="3">
    <source>
        <dbReference type="EMBL" id="QJB04334.1"/>
    </source>
</evidence>
<organism evidence="3">
    <name type="scientific">viral metagenome</name>
    <dbReference type="NCBI Taxonomy" id="1070528"/>
    <lineage>
        <taxon>unclassified sequences</taxon>
        <taxon>metagenomes</taxon>
        <taxon>organismal metagenomes</taxon>
    </lineage>
</organism>
<dbReference type="PANTHER" id="PTHR45919:SF1">
    <property type="entry name" value="GDP-MAN:MAN(3)GLCNAC(2)-PP-DOL ALPHA-1,2-MANNOSYLTRANSFERASE"/>
    <property type="match status" value="1"/>
</dbReference>
<dbReference type="SUPFAM" id="SSF53756">
    <property type="entry name" value="UDP-Glycosyltransferase/glycogen phosphorylase"/>
    <property type="match status" value="1"/>
</dbReference>
<feature type="domain" description="Glycosyl transferase family 1" evidence="1">
    <location>
        <begin position="228"/>
        <end position="307"/>
    </location>
</feature>
<proteinExistence type="predicted"/>
<dbReference type="AlphaFoldDB" id="A0A6M3MA73"/>
<protein>
    <submittedName>
        <fullName evidence="3">Putative glycosyltransferase</fullName>
    </submittedName>
</protein>
<dbReference type="EMBL" id="MT143879">
    <property type="protein sequence ID" value="QJB04334.1"/>
    <property type="molecule type" value="Genomic_DNA"/>
</dbReference>
<dbReference type="InterPro" id="IPR001296">
    <property type="entry name" value="Glyco_trans_1"/>
</dbReference>
<dbReference type="GO" id="GO:0004377">
    <property type="term" value="F:GDP-Man:Man(3)GlcNAc(2)-PP-Dol alpha-1,2-mannosyltransferase activity"/>
    <property type="evidence" value="ECO:0007669"/>
    <property type="project" value="InterPro"/>
</dbReference>
<dbReference type="Pfam" id="PF00534">
    <property type="entry name" value="Glycos_transf_1"/>
    <property type="match status" value="1"/>
</dbReference>
<accession>A0A6M3MA73</accession>
<name>A0A6M3MA73_9ZZZZ</name>
<sequence>MNVLIGVPDLFVLAGNVRVSLDMAEIFKSLGHEVMVLCSDIRPKSKQYYSLKDIGRYYPIEYLRLSDFEEVPWDNYYMEVLARLGLYEEEPQYELFFSNFESLAYINEDTGQREVFYVNWPDRPGAPSCDIWVNSRYTGQRVTQKWRVMPKVVNPPIRPEMYDPRPTFFQRDIDVIGFGQLYFQKRYKALTPLYERGHETCVIGADVQQDRPKVSKIVANPTFREYTRLLSRSKVFVHPKIGEHFGIAIVEAMASGCATVCHRSGGPLTDIILPDERYGLLFSTEEELVEKVENLLADENEWRRYSQLAVERAKNFSLDRIKSKVGELVGNE</sequence>
<dbReference type="GO" id="GO:0016020">
    <property type="term" value="C:membrane"/>
    <property type="evidence" value="ECO:0007669"/>
    <property type="project" value="TreeGrafter"/>
</dbReference>
<keyword evidence="3" id="KW-0808">Transferase</keyword>
<evidence type="ECO:0000313" key="2">
    <source>
        <dbReference type="EMBL" id="QJA98494.1"/>
    </source>
</evidence>
<evidence type="ECO:0000259" key="1">
    <source>
        <dbReference type="Pfam" id="PF00534"/>
    </source>
</evidence>
<dbReference type="Gene3D" id="3.40.50.2000">
    <property type="entry name" value="Glycogen Phosphorylase B"/>
    <property type="match status" value="1"/>
</dbReference>
<dbReference type="PANTHER" id="PTHR45919">
    <property type="entry name" value="GDP-MAN:MAN(3)GLCNAC(2)-PP-DOL ALPHA-1,2-MANNOSYLTRANSFERASE"/>
    <property type="match status" value="1"/>
</dbReference>
<dbReference type="GO" id="GO:0006487">
    <property type="term" value="P:protein N-linked glycosylation"/>
    <property type="evidence" value="ECO:0007669"/>
    <property type="project" value="TreeGrafter"/>
</dbReference>
<dbReference type="EMBL" id="MT143585">
    <property type="protein sequence ID" value="QJA98494.1"/>
    <property type="molecule type" value="Genomic_DNA"/>
</dbReference>
<dbReference type="InterPro" id="IPR038013">
    <property type="entry name" value="ALG11"/>
</dbReference>
<gene>
    <name evidence="2" type="ORF">MM171A01743_0008</name>
    <name evidence="3" type="ORF">MM171B00346_0046</name>
</gene>
<reference evidence="3" key="1">
    <citation type="submission" date="2020-03" db="EMBL/GenBank/DDBJ databases">
        <title>The deep terrestrial virosphere.</title>
        <authorList>
            <person name="Holmfeldt K."/>
            <person name="Nilsson E."/>
            <person name="Simone D."/>
            <person name="Lopez-Fernandez M."/>
            <person name="Wu X."/>
            <person name="de Brujin I."/>
            <person name="Lundin D."/>
            <person name="Andersson A."/>
            <person name="Bertilsson S."/>
            <person name="Dopson M."/>
        </authorList>
    </citation>
    <scope>NUCLEOTIDE SEQUENCE</scope>
    <source>
        <strain evidence="2">MM171A01743</strain>
        <strain evidence="3">MM171B00346</strain>
    </source>
</reference>